<feature type="coiled-coil region" evidence="2">
    <location>
        <begin position="184"/>
        <end position="317"/>
    </location>
</feature>
<evidence type="ECO:0000256" key="1">
    <source>
        <dbReference type="ARBA" id="ARBA00023054"/>
    </source>
</evidence>
<protein>
    <submittedName>
        <fullName evidence="4">Uncharacterized protein</fullName>
    </submittedName>
</protein>
<accession>A0AAD8XV09</accession>
<evidence type="ECO:0000256" key="3">
    <source>
        <dbReference type="SAM" id="MobiDB-lite"/>
    </source>
</evidence>
<organism evidence="4 5">
    <name type="scientific">Skeletonema marinoi</name>
    <dbReference type="NCBI Taxonomy" id="267567"/>
    <lineage>
        <taxon>Eukaryota</taxon>
        <taxon>Sar</taxon>
        <taxon>Stramenopiles</taxon>
        <taxon>Ochrophyta</taxon>
        <taxon>Bacillariophyta</taxon>
        <taxon>Coscinodiscophyceae</taxon>
        <taxon>Thalassiosirophycidae</taxon>
        <taxon>Thalassiosirales</taxon>
        <taxon>Skeletonemataceae</taxon>
        <taxon>Skeletonema</taxon>
        <taxon>Skeletonema marinoi-dohrnii complex</taxon>
    </lineage>
</organism>
<feature type="compositionally biased region" description="Low complexity" evidence="3">
    <location>
        <begin position="72"/>
        <end position="94"/>
    </location>
</feature>
<name>A0AAD8XV09_9STRA</name>
<reference evidence="4" key="1">
    <citation type="submission" date="2023-06" db="EMBL/GenBank/DDBJ databases">
        <title>Survivors Of The Sea: Transcriptome response of Skeletonema marinoi to long-term dormancy.</title>
        <authorList>
            <person name="Pinder M.I.M."/>
            <person name="Kourtchenko O."/>
            <person name="Robertson E.K."/>
            <person name="Larsson T."/>
            <person name="Maumus F."/>
            <person name="Osuna-Cruz C.M."/>
            <person name="Vancaester E."/>
            <person name="Stenow R."/>
            <person name="Vandepoele K."/>
            <person name="Ploug H."/>
            <person name="Bruchert V."/>
            <person name="Godhe A."/>
            <person name="Topel M."/>
        </authorList>
    </citation>
    <scope>NUCLEOTIDE SEQUENCE</scope>
    <source>
        <strain evidence="4">R05AC</strain>
    </source>
</reference>
<feature type="region of interest" description="Disordered" evidence="3">
    <location>
        <begin position="1"/>
        <end position="117"/>
    </location>
</feature>
<keyword evidence="1 2" id="KW-0175">Coiled coil</keyword>
<dbReference type="Proteomes" id="UP001224775">
    <property type="component" value="Unassembled WGS sequence"/>
</dbReference>
<feature type="coiled-coil region" evidence="2">
    <location>
        <begin position="351"/>
        <end position="627"/>
    </location>
</feature>
<keyword evidence="5" id="KW-1185">Reference proteome</keyword>
<comment type="caution">
    <text evidence="4">The sequence shown here is derived from an EMBL/GenBank/DDBJ whole genome shotgun (WGS) entry which is preliminary data.</text>
</comment>
<dbReference type="AlphaFoldDB" id="A0AAD8XV09"/>
<dbReference type="PANTHER" id="PTHR32083">
    <property type="entry name" value="CILIA AND FLAGELLA-ASSOCIATED PROTEIN 58-RELATED"/>
    <property type="match status" value="1"/>
</dbReference>
<sequence length="645" mass="72481">MVASPAPSTRLARRAVSQRRLQRKTEQSPVKQQQEKTTISTATGTDASNRSPSKNWWMQGGLGSNSTDDMTVSSQSVASNVSNGTGASNLSAAANRRRLRKAQQKDAPPTDKAPALNISVSSNSVPKTVTTPRATNSLSRSIFALAQNRISGNDASITTYNDSSNASAVPVTSPTPLATAVHNSRSASNRFLQLSEERDKLQNDAKRFEQKARSAMVAKNVAEQEKNEAIHFMEHQIESLQDTLRAVTEQMGKVQINEQAMHEKQLNDSKSNVVVLKRQLQQMAVENEGLKEKVGDATKAEQAMADMKRNMARTKSEHASVVDSLRKDLATAKQIRDDKQSSFQSDVESLKQSHAREVSFYKKEIEEFKQQLKIATDRSGAKDIERKLAESKNENSGLAKQLKQAQHIANRLKFNSEKDMQLLESELDKTHKTKVDVEHELKETKSQLSSALRNLDEMAVDGEKMRSNVEGMMAGFTKEKEKFQNEMALLKRDKEEKLALMDELRRDKIVVDIDSKNLQQNVSDLEMKLRGAEKFIADLENEVKSLKGEERQNAPEQAITEIVNVNQLRDDKASLQNQLDSKEKSMIDLRQTNRDVSMKLSKAQQTIHKLQSKEKYLESRVESLSNQISQTVHDYEMKLVNCERR</sequence>
<feature type="compositionally biased region" description="Basic residues" evidence="3">
    <location>
        <begin position="11"/>
        <end position="22"/>
    </location>
</feature>
<dbReference type="GO" id="GO:0005856">
    <property type="term" value="C:cytoskeleton"/>
    <property type="evidence" value="ECO:0007669"/>
    <property type="project" value="TreeGrafter"/>
</dbReference>
<proteinExistence type="predicted"/>
<evidence type="ECO:0000313" key="4">
    <source>
        <dbReference type="EMBL" id="KAK1734379.1"/>
    </source>
</evidence>
<evidence type="ECO:0000256" key="2">
    <source>
        <dbReference type="SAM" id="Coils"/>
    </source>
</evidence>
<dbReference type="PANTHER" id="PTHR32083:SF48">
    <property type="entry name" value="TRANS-GOLGI NETWORK-LOCALIZED SYP41-INTERACTING PROTEIN 1"/>
    <property type="match status" value="1"/>
</dbReference>
<evidence type="ECO:0000313" key="5">
    <source>
        <dbReference type="Proteomes" id="UP001224775"/>
    </source>
</evidence>
<gene>
    <name evidence="4" type="ORF">QTG54_014886</name>
</gene>
<dbReference type="EMBL" id="JATAAI010000039">
    <property type="protein sequence ID" value="KAK1734379.1"/>
    <property type="molecule type" value="Genomic_DNA"/>
</dbReference>
<feature type="compositionally biased region" description="Polar residues" evidence="3">
    <location>
        <begin position="27"/>
        <end position="56"/>
    </location>
</feature>